<dbReference type="CDD" id="cd02230">
    <property type="entry name" value="cupin_HP0902-like"/>
    <property type="match status" value="1"/>
</dbReference>
<dbReference type="InterPro" id="IPR013096">
    <property type="entry name" value="Cupin_2"/>
</dbReference>
<dbReference type="PANTHER" id="PTHR37694:SF1">
    <property type="entry name" value="SLR8022 PROTEIN"/>
    <property type="match status" value="1"/>
</dbReference>
<evidence type="ECO:0000256" key="1">
    <source>
        <dbReference type="SAM" id="MobiDB-lite"/>
    </source>
</evidence>
<dbReference type="SUPFAM" id="SSF51182">
    <property type="entry name" value="RmlC-like cupins"/>
    <property type="match status" value="1"/>
</dbReference>
<dbReference type="EMBL" id="CP036269">
    <property type="protein sequence ID" value="QDT44691.1"/>
    <property type="molecule type" value="Genomic_DNA"/>
</dbReference>
<dbReference type="Gene3D" id="2.60.120.10">
    <property type="entry name" value="Jelly Rolls"/>
    <property type="match status" value="1"/>
</dbReference>
<sequence>MTQSYAEAGEVIDVGPLGDALESTKTTTLVKTDDLEIIRLILKAGKSLPSHTAQGILIIQCLEGRVRFKALGKEHELTTGQLLHLPDKAPHAVECLEPAALLLTIIHSRNPTPPMNEVDEASEESFPASDPPAWTGTKGS</sequence>
<dbReference type="PANTHER" id="PTHR37694">
    <property type="entry name" value="SLR8022 PROTEIN"/>
    <property type="match status" value="1"/>
</dbReference>
<dbReference type="OrthoDB" id="8265259at2"/>
<name>A0A517RLD3_9PLAN</name>
<organism evidence="3 4">
    <name type="scientific">Gimesia alba</name>
    <dbReference type="NCBI Taxonomy" id="2527973"/>
    <lineage>
        <taxon>Bacteria</taxon>
        <taxon>Pseudomonadati</taxon>
        <taxon>Planctomycetota</taxon>
        <taxon>Planctomycetia</taxon>
        <taxon>Planctomycetales</taxon>
        <taxon>Planctomycetaceae</taxon>
        <taxon>Gimesia</taxon>
    </lineage>
</organism>
<dbReference type="InterPro" id="IPR014710">
    <property type="entry name" value="RmlC-like_jellyroll"/>
</dbReference>
<dbReference type="InterPro" id="IPR011051">
    <property type="entry name" value="RmlC_Cupin_sf"/>
</dbReference>
<feature type="region of interest" description="Disordered" evidence="1">
    <location>
        <begin position="113"/>
        <end position="140"/>
    </location>
</feature>
<evidence type="ECO:0000313" key="3">
    <source>
        <dbReference type="EMBL" id="QDT44691.1"/>
    </source>
</evidence>
<evidence type="ECO:0000313" key="4">
    <source>
        <dbReference type="Proteomes" id="UP000317171"/>
    </source>
</evidence>
<reference evidence="3 4" key="1">
    <citation type="submission" date="2019-02" db="EMBL/GenBank/DDBJ databases">
        <title>Deep-cultivation of Planctomycetes and their phenomic and genomic characterization uncovers novel biology.</title>
        <authorList>
            <person name="Wiegand S."/>
            <person name="Jogler M."/>
            <person name="Boedeker C."/>
            <person name="Pinto D."/>
            <person name="Vollmers J."/>
            <person name="Rivas-Marin E."/>
            <person name="Kohn T."/>
            <person name="Peeters S.H."/>
            <person name="Heuer A."/>
            <person name="Rast P."/>
            <person name="Oberbeckmann S."/>
            <person name="Bunk B."/>
            <person name="Jeske O."/>
            <person name="Meyerdierks A."/>
            <person name="Storesund J.E."/>
            <person name="Kallscheuer N."/>
            <person name="Luecker S."/>
            <person name="Lage O.M."/>
            <person name="Pohl T."/>
            <person name="Merkel B.J."/>
            <person name="Hornburger P."/>
            <person name="Mueller R.-W."/>
            <person name="Bruemmer F."/>
            <person name="Labrenz M."/>
            <person name="Spormann A.M."/>
            <person name="Op den Camp H."/>
            <person name="Overmann J."/>
            <person name="Amann R."/>
            <person name="Jetten M.S.M."/>
            <person name="Mascher T."/>
            <person name="Medema M.H."/>
            <person name="Devos D.P."/>
            <person name="Kaster A.-K."/>
            <person name="Ovreas L."/>
            <person name="Rohde M."/>
            <person name="Galperin M.Y."/>
            <person name="Jogler C."/>
        </authorList>
    </citation>
    <scope>NUCLEOTIDE SEQUENCE [LARGE SCALE GENOMIC DNA]</scope>
    <source>
        <strain evidence="3 4">Pan241w</strain>
    </source>
</reference>
<keyword evidence="4" id="KW-1185">Reference proteome</keyword>
<dbReference type="AlphaFoldDB" id="A0A517RLD3"/>
<accession>A0A517RLD3</accession>
<proteinExistence type="predicted"/>
<dbReference type="Proteomes" id="UP000317171">
    <property type="component" value="Chromosome"/>
</dbReference>
<dbReference type="Pfam" id="PF07883">
    <property type="entry name" value="Cupin_2"/>
    <property type="match status" value="1"/>
</dbReference>
<protein>
    <recommendedName>
        <fullName evidence="2">Cupin type-2 domain-containing protein</fullName>
    </recommendedName>
</protein>
<dbReference type="RefSeq" id="WP_145220348.1">
    <property type="nucleotide sequence ID" value="NZ_CP036269.1"/>
</dbReference>
<feature type="domain" description="Cupin type-2" evidence="2">
    <location>
        <begin position="41"/>
        <end position="102"/>
    </location>
</feature>
<dbReference type="KEGG" id="gaz:Pan241w_48060"/>
<evidence type="ECO:0000259" key="2">
    <source>
        <dbReference type="Pfam" id="PF07883"/>
    </source>
</evidence>
<gene>
    <name evidence="3" type="ORF">Pan241w_48060</name>
</gene>